<dbReference type="Proteomes" id="UP001634394">
    <property type="component" value="Unassembled WGS sequence"/>
</dbReference>
<name>A0ABD3VNG1_SINWO</name>
<protein>
    <submittedName>
        <fullName evidence="2">Uncharacterized protein</fullName>
    </submittedName>
</protein>
<dbReference type="AlphaFoldDB" id="A0ABD3VNG1"/>
<accession>A0ABD3VNG1</accession>
<feature type="coiled-coil region" evidence="1">
    <location>
        <begin position="30"/>
        <end position="57"/>
    </location>
</feature>
<keyword evidence="3" id="KW-1185">Reference proteome</keyword>
<keyword evidence="1" id="KW-0175">Coiled coil</keyword>
<reference evidence="2 3" key="1">
    <citation type="submission" date="2024-11" db="EMBL/GenBank/DDBJ databases">
        <title>Chromosome-level genome assembly of the freshwater bivalve Anodonta woodiana.</title>
        <authorList>
            <person name="Chen X."/>
        </authorList>
    </citation>
    <scope>NUCLEOTIDE SEQUENCE [LARGE SCALE GENOMIC DNA]</scope>
    <source>
        <strain evidence="2">MN2024</strain>
        <tissue evidence="2">Gills</tissue>
    </source>
</reference>
<sequence>MYNVCRNHGGTVFLNVNVPSSASDTRGLMKSELMLSLQELQENVKEEKNDYVIQHRLEADSFHYCRNETDSKHRRDLLHRIALNELVNISPVLENSNDEEDRTLTIFRELSIVAMMMKVFNDNHFECCSVTLSRQLYRKVQSAISYTKLLRSPSHHGGTCHQRLTLSLEDCTDVKDAGYLLLHHVEQKLLTLIEMLPTIQDTI</sequence>
<gene>
    <name evidence="2" type="ORF">ACJMK2_004906</name>
</gene>
<dbReference type="EMBL" id="JBJQND010000010">
    <property type="protein sequence ID" value="KAL3863135.1"/>
    <property type="molecule type" value="Genomic_DNA"/>
</dbReference>
<evidence type="ECO:0000256" key="1">
    <source>
        <dbReference type="SAM" id="Coils"/>
    </source>
</evidence>
<evidence type="ECO:0000313" key="3">
    <source>
        <dbReference type="Proteomes" id="UP001634394"/>
    </source>
</evidence>
<comment type="caution">
    <text evidence="2">The sequence shown here is derived from an EMBL/GenBank/DDBJ whole genome shotgun (WGS) entry which is preliminary data.</text>
</comment>
<evidence type="ECO:0000313" key="2">
    <source>
        <dbReference type="EMBL" id="KAL3863135.1"/>
    </source>
</evidence>
<organism evidence="2 3">
    <name type="scientific">Sinanodonta woodiana</name>
    <name type="common">Chinese pond mussel</name>
    <name type="synonym">Anodonta woodiana</name>
    <dbReference type="NCBI Taxonomy" id="1069815"/>
    <lineage>
        <taxon>Eukaryota</taxon>
        <taxon>Metazoa</taxon>
        <taxon>Spiralia</taxon>
        <taxon>Lophotrochozoa</taxon>
        <taxon>Mollusca</taxon>
        <taxon>Bivalvia</taxon>
        <taxon>Autobranchia</taxon>
        <taxon>Heteroconchia</taxon>
        <taxon>Palaeoheterodonta</taxon>
        <taxon>Unionida</taxon>
        <taxon>Unionoidea</taxon>
        <taxon>Unionidae</taxon>
        <taxon>Unioninae</taxon>
        <taxon>Sinanodonta</taxon>
    </lineage>
</organism>
<proteinExistence type="predicted"/>